<dbReference type="RefSeq" id="WP_117823548.1">
    <property type="nucleotide sequence ID" value="NZ_JBBNFM010000011.1"/>
</dbReference>
<keyword evidence="2" id="KW-1185">Reference proteome</keyword>
<evidence type="ECO:0008006" key="3">
    <source>
        <dbReference type="Google" id="ProtNLM"/>
    </source>
</evidence>
<name>A0ABV1EJK6_9FIRM</name>
<comment type="caution">
    <text evidence="1">The sequence shown here is derived from an EMBL/GenBank/DDBJ whole genome shotgun (WGS) entry which is preliminary data.</text>
</comment>
<sequence>MAYNVMDLKCPNCGFPISVGQKECPAGHPINITSFNSVNSMPSPMVNRYINFYKKELGTDPENKEINKSIGICFLKLHLYAKALEAFDKAMIDNFDDSETYFYAAVCILGGKKAFLNPRSNIDKALEYIDAALMVEPRGIYYYFMAYIKYDYFSRKSYMTSPDYRECLSMAIDVGVPDVDIQMLYDVLNVSRPDCM</sequence>
<dbReference type="SUPFAM" id="SSF48439">
    <property type="entry name" value="Protein prenylyltransferase"/>
    <property type="match status" value="1"/>
</dbReference>
<gene>
    <name evidence="1" type="ORF">AAAT04_12055</name>
</gene>
<dbReference type="Proteomes" id="UP001482186">
    <property type="component" value="Unassembled WGS sequence"/>
</dbReference>
<reference evidence="1 2" key="1">
    <citation type="submission" date="2024-04" db="EMBL/GenBank/DDBJ databases">
        <title>Human intestinal bacterial collection.</title>
        <authorList>
            <person name="Pauvert C."/>
            <person name="Hitch T.C.A."/>
            <person name="Clavel T."/>
        </authorList>
    </citation>
    <scope>NUCLEOTIDE SEQUENCE [LARGE SCALE GENOMIC DNA]</scope>
    <source>
        <strain evidence="1 2">CLA-AA-H141</strain>
    </source>
</reference>
<dbReference type="EMBL" id="JBBNFM010000011">
    <property type="protein sequence ID" value="MEQ2454769.1"/>
    <property type="molecule type" value="Genomic_DNA"/>
</dbReference>
<accession>A0ABV1EJK6</accession>
<evidence type="ECO:0000313" key="1">
    <source>
        <dbReference type="EMBL" id="MEQ2454769.1"/>
    </source>
</evidence>
<organism evidence="1 2">
    <name type="scientific">Coprococcus ammoniilyticus</name>
    <dbReference type="NCBI Taxonomy" id="2981785"/>
    <lineage>
        <taxon>Bacteria</taxon>
        <taxon>Bacillati</taxon>
        <taxon>Bacillota</taxon>
        <taxon>Clostridia</taxon>
        <taxon>Lachnospirales</taxon>
        <taxon>Lachnospiraceae</taxon>
        <taxon>Coprococcus</taxon>
    </lineage>
</organism>
<dbReference type="InterPro" id="IPR011990">
    <property type="entry name" value="TPR-like_helical_dom_sf"/>
</dbReference>
<proteinExistence type="predicted"/>
<evidence type="ECO:0000313" key="2">
    <source>
        <dbReference type="Proteomes" id="UP001482186"/>
    </source>
</evidence>
<protein>
    <recommendedName>
        <fullName evidence="3">Tetratricopeptide repeat protein</fullName>
    </recommendedName>
</protein>
<dbReference type="Gene3D" id="1.25.40.10">
    <property type="entry name" value="Tetratricopeptide repeat domain"/>
    <property type="match status" value="1"/>
</dbReference>